<feature type="chain" id="PRO_5003515710" evidence="1">
    <location>
        <begin position="20"/>
        <end position="325"/>
    </location>
</feature>
<feature type="signal peptide" evidence="1">
    <location>
        <begin position="1"/>
        <end position="19"/>
    </location>
</feature>
<dbReference type="Proteomes" id="UP000005631">
    <property type="component" value="Chromosome"/>
</dbReference>
<dbReference type="PROSITE" id="PS51257">
    <property type="entry name" value="PROKAR_LIPOPROTEIN"/>
    <property type="match status" value="1"/>
</dbReference>
<reference evidence="2 3" key="1">
    <citation type="journal article" date="2012" name="Stand. Genomic Sci.">
        <title>Genome sequence of the orange-pigmented seawater bacterium Owenweeksia hongkongensis type strain (UST20020801(T)).</title>
        <authorList>
            <person name="Riedel T."/>
            <person name="Held B."/>
            <person name="Nolan M."/>
            <person name="Lucas S."/>
            <person name="Lapidus A."/>
            <person name="Tice H."/>
            <person name="Del Rio T.G."/>
            <person name="Cheng J.F."/>
            <person name="Han C."/>
            <person name="Tapia R."/>
            <person name="Goodwin L.A."/>
            <person name="Pitluck S."/>
            <person name="Liolios K."/>
            <person name="Mavromatis K."/>
            <person name="Pagani I."/>
            <person name="Ivanova N."/>
            <person name="Mikhailova N."/>
            <person name="Pati A."/>
            <person name="Chen A."/>
            <person name="Palaniappan K."/>
            <person name="Rohde M."/>
            <person name="Tindall B.J."/>
            <person name="Detter J.C."/>
            <person name="Goker M."/>
            <person name="Woyke T."/>
            <person name="Bristow J."/>
            <person name="Eisen J.A."/>
            <person name="Markowitz V."/>
            <person name="Hugenholtz P."/>
            <person name="Klenk H.P."/>
            <person name="Kyrpides N.C."/>
        </authorList>
    </citation>
    <scope>NUCLEOTIDE SEQUENCE</scope>
    <source>
        <strain evidence="3">DSM 17368 / JCM 12287 / NRRL B-23963</strain>
    </source>
</reference>
<dbReference type="STRING" id="926562.Oweho_0150"/>
<organism evidence="2 3">
    <name type="scientific">Owenweeksia hongkongensis (strain DSM 17368 / CIP 108786 / JCM 12287 / NRRL B-23963 / UST20020801)</name>
    <dbReference type="NCBI Taxonomy" id="926562"/>
    <lineage>
        <taxon>Bacteria</taxon>
        <taxon>Pseudomonadati</taxon>
        <taxon>Bacteroidota</taxon>
        <taxon>Flavobacteriia</taxon>
        <taxon>Flavobacteriales</taxon>
        <taxon>Owenweeksiaceae</taxon>
        <taxon>Owenweeksia</taxon>
    </lineage>
</organism>
<keyword evidence="1" id="KW-0732">Signal</keyword>
<name>G8R6M9_OWEHD</name>
<protein>
    <submittedName>
        <fullName evidence="2">Uncharacterized protein</fullName>
    </submittedName>
</protein>
<dbReference type="eggNOG" id="ENOG502ZFSK">
    <property type="taxonomic scope" value="Bacteria"/>
</dbReference>
<evidence type="ECO:0000313" key="3">
    <source>
        <dbReference type="Proteomes" id="UP000005631"/>
    </source>
</evidence>
<gene>
    <name evidence="2" type="ordered locus">Oweho_0150</name>
</gene>
<keyword evidence="3" id="KW-1185">Reference proteome</keyword>
<dbReference type="AlphaFoldDB" id="G8R6M9"/>
<evidence type="ECO:0000313" key="2">
    <source>
        <dbReference type="EMBL" id="AEV31172.1"/>
    </source>
</evidence>
<sequence>MMKKILLFSALIAILSSCGEEDPIPTVDSGPATPQEKYNVLLMMGSDIQNPGSAVYEEARIQALDEYSGSINTLHMVSTAVGGLYEPDGDSIMMNFQSPTAPFFVLDDEEVFSADLVNKTKFALRKKPLLAVTNQVSQNDTAWIIDHKVKFFMDTLTSDIYIDTYMLGKSKARSYTTEIPGMTLDLRMAASQDLIKHPPLPLPHESQWDKDVLTENEKRVLVKKGTTFFYENQFLAKFDSTGTWGYPLGDYWPFGGEYYKGDIIGTGDTPIRQYIRKFKSKNAASPDYVSSTKYTFMSIVWVRDPLTGSFVHANSYINSATFTVK</sequence>
<proteinExistence type="predicted"/>
<dbReference type="RefSeq" id="WP_014200533.1">
    <property type="nucleotide sequence ID" value="NC_016599.1"/>
</dbReference>
<dbReference type="HOGENOM" id="CLU_854846_0_0_10"/>
<dbReference type="KEGG" id="oho:Oweho_0150"/>
<dbReference type="EMBL" id="CP003156">
    <property type="protein sequence ID" value="AEV31172.1"/>
    <property type="molecule type" value="Genomic_DNA"/>
</dbReference>
<evidence type="ECO:0000256" key="1">
    <source>
        <dbReference type="SAM" id="SignalP"/>
    </source>
</evidence>
<accession>G8R6M9</accession>